<dbReference type="PRINTS" id="PR00038">
    <property type="entry name" value="HTHLUXR"/>
</dbReference>
<dbReference type="PANTHER" id="PTHR16305">
    <property type="entry name" value="TESTICULAR SOLUBLE ADENYLYL CYCLASE"/>
    <property type="match status" value="1"/>
</dbReference>
<reference evidence="4 5" key="1">
    <citation type="journal article" date="2023" name="Microb. Genom.">
        <title>Mesoterricola silvestris gen. nov., sp. nov., Mesoterricola sediminis sp. nov., Geothrix oryzae sp. nov., Geothrix edaphica sp. nov., Geothrix rubra sp. nov., and Geothrix limicola sp. nov., six novel members of Acidobacteriota isolated from soils.</title>
        <authorList>
            <person name="Weisberg A.J."/>
            <person name="Pearce E."/>
            <person name="Kramer C.G."/>
            <person name="Chang J.H."/>
            <person name="Clarke C.R."/>
        </authorList>
    </citation>
    <scope>NUCLEOTIDE SEQUENCE [LARGE SCALE GENOMIC DNA]</scope>
    <source>
        <strain evidence="4 5">NE20-4-1</strain>
    </source>
</reference>
<comment type="caution">
    <text evidence="4">The sequence shown here is derived from an EMBL/GenBank/DDBJ whole genome shotgun (WGS) entry which is preliminary data.</text>
</comment>
<dbReference type="EMBL" id="JARAWJ010000019">
    <property type="protein sequence ID" value="MDX3040276.1"/>
    <property type="molecule type" value="Genomic_DNA"/>
</dbReference>
<dbReference type="InterPro" id="IPR027417">
    <property type="entry name" value="P-loop_NTPase"/>
</dbReference>
<keyword evidence="5" id="KW-1185">Reference proteome</keyword>
<protein>
    <submittedName>
        <fullName evidence="4">LuxR C-terminal-related transcriptional regulator</fullName>
    </submittedName>
</protein>
<evidence type="ECO:0000256" key="1">
    <source>
        <dbReference type="ARBA" id="ARBA00022741"/>
    </source>
</evidence>
<dbReference type="SMART" id="SM00382">
    <property type="entry name" value="AAA"/>
    <property type="match status" value="1"/>
</dbReference>
<dbReference type="Gene3D" id="1.25.40.10">
    <property type="entry name" value="Tetratricopeptide repeat domain"/>
    <property type="match status" value="1"/>
</dbReference>
<organism evidence="4 5">
    <name type="scientific">Streptomyces caniscabiei</name>
    <dbReference type="NCBI Taxonomy" id="2746961"/>
    <lineage>
        <taxon>Bacteria</taxon>
        <taxon>Bacillati</taxon>
        <taxon>Actinomycetota</taxon>
        <taxon>Actinomycetes</taxon>
        <taxon>Kitasatosporales</taxon>
        <taxon>Streptomycetaceae</taxon>
        <taxon>Streptomyces</taxon>
    </lineage>
</organism>
<dbReference type="InterPro" id="IPR003593">
    <property type="entry name" value="AAA+_ATPase"/>
</dbReference>
<dbReference type="CDD" id="cd06170">
    <property type="entry name" value="LuxR_C_like"/>
    <property type="match status" value="1"/>
</dbReference>
<keyword evidence="1" id="KW-0547">Nucleotide-binding</keyword>
<dbReference type="Gene3D" id="3.40.50.300">
    <property type="entry name" value="P-loop containing nucleotide triphosphate hydrolases"/>
    <property type="match status" value="1"/>
</dbReference>
<name>A0ABU4MS43_9ACTN</name>
<evidence type="ECO:0000256" key="2">
    <source>
        <dbReference type="ARBA" id="ARBA00022840"/>
    </source>
</evidence>
<dbReference type="Gene3D" id="1.10.10.10">
    <property type="entry name" value="Winged helix-like DNA-binding domain superfamily/Winged helix DNA-binding domain"/>
    <property type="match status" value="1"/>
</dbReference>
<dbReference type="InterPro" id="IPR000792">
    <property type="entry name" value="Tscrpt_reg_LuxR_C"/>
</dbReference>
<sequence length="954" mass="101442">MTAVPVPEAGGLPVAREAELARLTQVLDALGNGRGSVVEITGEPGIGKTRLATALLDLAARRRLPVARAHAVRGGAVPLQVFRDAFEARRGFPRPAGGGGRVFAEFHDRPARWAAGGVLVLDDVHRCDPASTAALVRLVRSVVAGPFVLALAHRPRQTPPELRDALEDGVRTGTLTRIEPGPLDAEATAVLLAARHTCAGPAPHAHERANHPPSSHEPAVVREFASQVCAAAEGNPRHLRLLLAARWRPGHWPDRPGTDIDGLLHEAKPLIAELDALTPPAATAMAAAAVLGTPFRPQDVARVAGLGLDPTLDAFAELEHADLVRPADWSGALRFRHPVVGHVAYERAGSSVRLRAHHRALDLVTARGGRAAERARHAEHLLGTEGLDAARTLAEGAAEIAARSPATAARWFRLALETLPDRDGDRAARTALELACCRALIASGQPAEARARAHELLGAPRAELTDSQTLQAHTVWADAERQLGRYKEATAVVGAALGLLPRPLPDPLPAEAVRLAIEYGLIHVVRGTHEQARTLLREAARAAGGADRTVLRVLSALCATHAGDIDEAGPEVTDCARLLDALPDPLAGRTPETLALLGCAELYLERFADAARHLARGPETADSDAGRPILMHRLLALAMAEQWTGRLDDSERRARQVETLAGALGAEGAVTLARAMRTTALVWSRGRGHAAEAVALVEEATTVAPPGRSWWATSATGLLAEARLLAGDAAGCRRTLLEGVGGERLPLVRPFSRPFLLALLATATLECGDLDRAHHLVRTAEVEAGRLGLPVQEAYVHEARARLHAADGEHDAAAKLFALAAGAFRAADMPVRYAWTLATGAPSCAEAEGPAEALRQLDVAETVARSYRASLVRERVEELRAELSGSDPAAHALGLLSDREREIADLAAEGLRTRDIAERLFLSPRTVETHLFRVYRKLGVSSRLTLSALLRRTG</sequence>
<keyword evidence="2" id="KW-0067">ATP-binding</keyword>
<dbReference type="InterPro" id="IPR041664">
    <property type="entry name" value="AAA_16"/>
</dbReference>
<dbReference type="PANTHER" id="PTHR16305:SF35">
    <property type="entry name" value="TRANSCRIPTIONAL ACTIVATOR DOMAIN"/>
    <property type="match status" value="1"/>
</dbReference>
<evidence type="ECO:0000259" key="3">
    <source>
        <dbReference type="PROSITE" id="PS50043"/>
    </source>
</evidence>
<dbReference type="SUPFAM" id="SSF48452">
    <property type="entry name" value="TPR-like"/>
    <property type="match status" value="2"/>
</dbReference>
<dbReference type="SUPFAM" id="SSF46894">
    <property type="entry name" value="C-terminal effector domain of the bipartite response regulators"/>
    <property type="match status" value="1"/>
</dbReference>
<dbReference type="SUPFAM" id="SSF52540">
    <property type="entry name" value="P-loop containing nucleoside triphosphate hydrolases"/>
    <property type="match status" value="1"/>
</dbReference>
<evidence type="ECO:0000313" key="4">
    <source>
        <dbReference type="EMBL" id="MDX3040276.1"/>
    </source>
</evidence>
<dbReference type="PROSITE" id="PS00622">
    <property type="entry name" value="HTH_LUXR_1"/>
    <property type="match status" value="1"/>
</dbReference>
<dbReference type="InterPro" id="IPR036388">
    <property type="entry name" value="WH-like_DNA-bd_sf"/>
</dbReference>
<dbReference type="PROSITE" id="PS50043">
    <property type="entry name" value="HTH_LUXR_2"/>
    <property type="match status" value="1"/>
</dbReference>
<dbReference type="RefSeq" id="WP_093789026.1">
    <property type="nucleotide sequence ID" value="NZ_JABXWF010000005.1"/>
</dbReference>
<dbReference type="Pfam" id="PF00196">
    <property type="entry name" value="GerE"/>
    <property type="match status" value="1"/>
</dbReference>
<gene>
    <name evidence="4" type="ORF">PV383_24310</name>
</gene>
<dbReference type="InterPro" id="IPR016032">
    <property type="entry name" value="Sig_transdc_resp-reg_C-effctor"/>
</dbReference>
<evidence type="ECO:0000313" key="5">
    <source>
        <dbReference type="Proteomes" id="UP001282474"/>
    </source>
</evidence>
<proteinExistence type="predicted"/>
<dbReference type="InterPro" id="IPR011990">
    <property type="entry name" value="TPR-like_helical_dom_sf"/>
</dbReference>
<dbReference type="Proteomes" id="UP001282474">
    <property type="component" value="Unassembled WGS sequence"/>
</dbReference>
<dbReference type="Pfam" id="PF13191">
    <property type="entry name" value="AAA_16"/>
    <property type="match status" value="1"/>
</dbReference>
<feature type="domain" description="HTH luxR-type" evidence="3">
    <location>
        <begin position="889"/>
        <end position="954"/>
    </location>
</feature>
<accession>A0ABU4MS43</accession>
<dbReference type="SMART" id="SM00421">
    <property type="entry name" value="HTH_LUXR"/>
    <property type="match status" value="1"/>
</dbReference>